<name>A0ABR1LZY8_9PEZI</name>
<evidence type="ECO:0008006" key="4">
    <source>
        <dbReference type="Google" id="ProtNLM"/>
    </source>
</evidence>
<organism evidence="2 3">
    <name type="scientific">Phyllosticta citribraziliensis</name>
    <dbReference type="NCBI Taxonomy" id="989973"/>
    <lineage>
        <taxon>Eukaryota</taxon>
        <taxon>Fungi</taxon>
        <taxon>Dikarya</taxon>
        <taxon>Ascomycota</taxon>
        <taxon>Pezizomycotina</taxon>
        <taxon>Dothideomycetes</taxon>
        <taxon>Dothideomycetes incertae sedis</taxon>
        <taxon>Botryosphaeriales</taxon>
        <taxon>Phyllostictaceae</taxon>
        <taxon>Phyllosticta</taxon>
    </lineage>
</organism>
<feature type="compositionally biased region" description="Basic and acidic residues" evidence="1">
    <location>
        <begin position="161"/>
        <end position="173"/>
    </location>
</feature>
<dbReference type="InterPro" id="IPR044553">
    <property type="entry name" value="Bbox1_ANCHR"/>
</dbReference>
<protein>
    <recommendedName>
        <fullName evidence="4">Abscission/NoCut checkpoint regulator</fullName>
    </recommendedName>
</protein>
<keyword evidence="3" id="KW-1185">Reference proteome</keyword>
<comment type="caution">
    <text evidence="2">The sequence shown here is derived from an EMBL/GenBank/DDBJ whole genome shotgun (WGS) entry which is preliminary data.</text>
</comment>
<dbReference type="PANTHER" id="PTHR46603:SF1">
    <property type="entry name" value="ABSCISSION_NOCUT CHECKPOINT REGULATOR"/>
    <property type="match status" value="1"/>
</dbReference>
<reference evidence="2 3" key="1">
    <citation type="submission" date="2024-04" db="EMBL/GenBank/DDBJ databases">
        <title>Phyllosticta paracitricarpa is synonymous to the EU quarantine fungus P. citricarpa based on phylogenomic analyses.</title>
        <authorList>
            <consortium name="Lawrence Berkeley National Laboratory"/>
            <person name="Van ingen-buijs V.A."/>
            <person name="Van westerhoven A.C."/>
            <person name="Haridas S."/>
            <person name="Skiadas P."/>
            <person name="Martin F."/>
            <person name="Groenewald J.Z."/>
            <person name="Crous P.W."/>
            <person name="Seidl M.F."/>
        </authorList>
    </citation>
    <scope>NUCLEOTIDE SEQUENCE [LARGE SCALE GENOMIC DNA]</scope>
    <source>
        <strain evidence="2 3">CPC 17464</strain>
    </source>
</reference>
<proteinExistence type="predicted"/>
<dbReference type="Pfam" id="PF22586">
    <property type="entry name" value="ANCHR-like_BBOX"/>
    <property type="match status" value="1"/>
</dbReference>
<feature type="compositionally biased region" description="Low complexity" evidence="1">
    <location>
        <begin position="288"/>
        <end position="299"/>
    </location>
</feature>
<accession>A0ABR1LZY8</accession>
<feature type="region of interest" description="Disordered" evidence="1">
    <location>
        <begin position="66"/>
        <end position="93"/>
    </location>
</feature>
<dbReference type="SUPFAM" id="SSF57845">
    <property type="entry name" value="B-box zinc-binding domain"/>
    <property type="match status" value="1"/>
</dbReference>
<dbReference type="CDD" id="cd19817">
    <property type="entry name" value="Bbox1_ANCHR-like"/>
    <property type="match status" value="1"/>
</dbReference>
<dbReference type="RefSeq" id="XP_066657707.1">
    <property type="nucleotide sequence ID" value="XM_066794822.1"/>
</dbReference>
<evidence type="ECO:0000313" key="2">
    <source>
        <dbReference type="EMBL" id="KAK7540776.1"/>
    </source>
</evidence>
<dbReference type="GeneID" id="92027728"/>
<feature type="region of interest" description="Disordered" evidence="1">
    <location>
        <begin position="130"/>
        <end position="309"/>
    </location>
</feature>
<feature type="compositionally biased region" description="Basic and acidic residues" evidence="1">
    <location>
        <begin position="199"/>
        <end position="239"/>
    </location>
</feature>
<feature type="compositionally biased region" description="Acidic residues" evidence="1">
    <location>
        <begin position="174"/>
        <end position="188"/>
    </location>
</feature>
<evidence type="ECO:0000313" key="3">
    <source>
        <dbReference type="Proteomes" id="UP001360953"/>
    </source>
</evidence>
<sequence>MSSSNDRGDDALLARLNALKKSSVTLSSAPPGAEIQPDVLREFAEAPPPTSVDETKDPVVDLATRFKRLHTPSPRSGSSGKASPALEDAGVDFGGEEKSLDVLLKELGGEDWDLQKSEERDVGNLVKEVRSVLPAAETPGNEQETAKRKKDHKEFDEDAKEVDIAKLEPGRVEEEPDEDALDDQEADEYIAQVLADLEIQEKYAEAEGPKEEQGQEEEHFGPSSEKNEVQKPTRSERLDQTPASTADVIDSAWSLPAAPKDLPDEESGRATPDDEALNARLAALSGNPSFPSAPSFAPSKKPPIKTNKSQFTDEEIDSWCIICFDNATLRCLGCDGDLYCRKCWLEGHKGESAGFAERTHRAVEFVRGGGLKKEKKVAVGAG</sequence>
<evidence type="ECO:0000256" key="1">
    <source>
        <dbReference type="SAM" id="MobiDB-lite"/>
    </source>
</evidence>
<dbReference type="EMBL" id="JBBPEH010000003">
    <property type="protein sequence ID" value="KAK7540776.1"/>
    <property type="molecule type" value="Genomic_DNA"/>
</dbReference>
<gene>
    <name evidence="2" type="ORF">J3D65DRAFT_252945</name>
</gene>
<dbReference type="PANTHER" id="PTHR46603">
    <property type="entry name" value="ABSCISSION/NOCUT CHECKPOINT REGULATOR"/>
    <property type="match status" value="1"/>
</dbReference>
<dbReference type="Proteomes" id="UP001360953">
    <property type="component" value="Unassembled WGS sequence"/>
</dbReference>